<keyword evidence="2" id="KW-0547">Nucleotide-binding</keyword>
<evidence type="ECO:0000313" key="4">
    <source>
        <dbReference type="EMBL" id="KAK6969437.1"/>
    </source>
</evidence>
<gene>
    <name evidence="4" type="ORF">R3P38DRAFT_759686</name>
</gene>
<keyword evidence="4" id="KW-0378">Hydrolase</keyword>
<dbReference type="GO" id="GO:0007264">
    <property type="term" value="P:small GTPase-mediated signal transduction"/>
    <property type="evidence" value="ECO:0007669"/>
    <property type="project" value="InterPro"/>
</dbReference>
<dbReference type="PRINTS" id="PR00449">
    <property type="entry name" value="RASTRNSFRMNG"/>
</dbReference>
<keyword evidence="3" id="KW-0342">GTP-binding</keyword>
<dbReference type="SMART" id="SM00175">
    <property type="entry name" value="RAB"/>
    <property type="match status" value="1"/>
</dbReference>
<dbReference type="SUPFAM" id="SSF52540">
    <property type="entry name" value="P-loop containing nucleoside triphosphate hydrolases"/>
    <property type="match status" value="1"/>
</dbReference>
<comment type="caution">
    <text evidence="4">The sequence shown here is derived from an EMBL/GenBank/DDBJ whole genome shotgun (WGS) entry which is preliminary data.</text>
</comment>
<dbReference type="Gene3D" id="3.40.50.300">
    <property type="entry name" value="P-loop containing nucleotide triphosphate hydrolases"/>
    <property type="match status" value="1"/>
</dbReference>
<dbReference type="InterPro" id="IPR027417">
    <property type="entry name" value="P-loop_NTPase"/>
</dbReference>
<dbReference type="GO" id="GO:0005525">
    <property type="term" value="F:GTP binding"/>
    <property type="evidence" value="ECO:0007669"/>
    <property type="project" value="UniProtKB-KW"/>
</dbReference>
<proteinExistence type="predicted"/>
<dbReference type="Proteomes" id="UP001362999">
    <property type="component" value="Unassembled WGS sequence"/>
</dbReference>
<evidence type="ECO:0000256" key="1">
    <source>
        <dbReference type="ARBA" id="ARBA00022481"/>
    </source>
</evidence>
<dbReference type="PANTHER" id="PTHR24072">
    <property type="entry name" value="RHO FAMILY GTPASE"/>
    <property type="match status" value="1"/>
</dbReference>
<organism evidence="4 5">
    <name type="scientific">Favolaschia claudopus</name>
    <dbReference type="NCBI Taxonomy" id="2862362"/>
    <lineage>
        <taxon>Eukaryota</taxon>
        <taxon>Fungi</taxon>
        <taxon>Dikarya</taxon>
        <taxon>Basidiomycota</taxon>
        <taxon>Agaricomycotina</taxon>
        <taxon>Agaricomycetes</taxon>
        <taxon>Agaricomycetidae</taxon>
        <taxon>Agaricales</taxon>
        <taxon>Marasmiineae</taxon>
        <taxon>Mycenaceae</taxon>
        <taxon>Favolaschia</taxon>
    </lineage>
</organism>
<keyword evidence="5" id="KW-1185">Reference proteome</keyword>
<evidence type="ECO:0000256" key="2">
    <source>
        <dbReference type="ARBA" id="ARBA00022741"/>
    </source>
</evidence>
<keyword evidence="1" id="KW-0488">Methylation</keyword>
<dbReference type="GO" id="GO:0003924">
    <property type="term" value="F:GTPase activity"/>
    <property type="evidence" value="ECO:0007669"/>
    <property type="project" value="InterPro"/>
</dbReference>
<dbReference type="InterPro" id="IPR001806">
    <property type="entry name" value="Small_GTPase"/>
</dbReference>
<dbReference type="PROSITE" id="PS51421">
    <property type="entry name" value="RAS"/>
    <property type="match status" value="1"/>
</dbReference>
<name>A0AAV9Z3D2_9AGAR</name>
<dbReference type="NCBIfam" id="TIGR00231">
    <property type="entry name" value="small_GTP"/>
    <property type="match status" value="1"/>
</dbReference>
<sequence>MNEREPVKCVLLGDTGVGKTRLLNLFAYSPFGEGWPLVNDWAIMHCMVKDKTYGFEVLDISAFSGSAESTRFRRAACSQADVFVLCFSIAVPSSLASIRDNYIQEASHYRPGAPCIVVATHLDLRGSDAEGGRESISHAHGEKLAFEIGAKGYFECSAEPSRDLRESSKDVRPVFDLALQSAIAHKAQTKNNAPNRREADGGVSLCDTTFKTQRHTELLLPVDDDTHPPPFARFLSYRHYILHLRFWRSCRLVHTYKLLRSLSPPLFLPQSCHTHGLYADRCFPPAILLPARV</sequence>
<dbReference type="Pfam" id="PF00071">
    <property type="entry name" value="Ras"/>
    <property type="match status" value="1"/>
</dbReference>
<reference evidence="4 5" key="1">
    <citation type="journal article" date="2024" name="J Genomics">
        <title>Draft genome sequencing and assembly of Favolaschia claudopus CIRM-BRFM 2984 isolated from oak limbs.</title>
        <authorList>
            <person name="Navarro D."/>
            <person name="Drula E."/>
            <person name="Chaduli D."/>
            <person name="Cazenave R."/>
            <person name="Ahrendt S."/>
            <person name="Wang J."/>
            <person name="Lipzen A."/>
            <person name="Daum C."/>
            <person name="Barry K."/>
            <person name="Grigoriev I.V."/>
            <person name="Favel A."/>
            <person name="Rosso M.N."/>
            <person name="Martin F."/>
        </authorList>
    </citation>
    <scope>NUCLEOTIDE SEQUENCE [LARGE SCALE GENOMIC DNA]</scope>
    <source>
        <strain evidence="4 5">CIRM-BRFM 2984</strain>
    </source>
</reference>
<evidence type="ECO:0000256" key="3">
    <source>
        <dbReference type="ARBA" id="ARBA00023134"/>
    </source>
</evidence>
<dbReference type="SMART" id="SM00174">
    <property type="entry name" value="RHO"/>
    <property type="match status" value="1"/>
</dbReference>
<dbReference type="AlphaFoldDB" id="A0AAV9Z3D2"/>
<dbReference type="PROSITE" id="PS51420">
    <property type="entry name" value="RHO"/>
    <property type="match status" value="1"/>
</dbReference>
<dbReference type="InterPro" id="IPR005225">
    <property type="entry name" value="Small_GTP-bd"/>
</dbReference>
<dbReference type="EMBL" id="JAWWNJ010000224">
    <property type="protein sequence ID" value="KAK6969437.1"/>
    <property type="molecule type" value="Genomic_DNA"/>
</dbReference>
<dbReference type="SMART" id="SM00173">
    <property type="entry name" value="RAS"/>
    <property type="match status" value="1"/>
</dbReference>
<dbReference type="PROSITE" id="PS51419">
    <property type="entry name" value="RAB"/>
    <property type="match status" value="1"/>
</dbReference>
<evidence type="ECO:0000313" key="5">
    <source>
        <dbReference type="Proteomes" id="UP001362999"/>
    </source>
</evidence>
<dbReference type="InterPro" id="IPR003578">
    <property type="entry name" value="Small_GTPase_Rho"/>
</dbReference>
<protein>
    <submittedName>
        <fullName evidence="4">P-loop containing nucleoside triphosphate hydrolase protein</fullName>
    </submittedName>
</protein>
<accession>A0AAV9Z3D2</accession>